<dbReference type="PANTHER" id="PTHR24362">
    <property type="entry name" value="SERINE/THREONINE-PROTEIN KINASE NEK"/>
    <property type="match status" value="1"/>
</dbReference>
<keyword evidence="2" id="KW-1185">Reference proteome</keyword>
<dbReference type="EMBL" id="CAJJDN010000050">
    <property type="protein sequence ID" value="CAD8087013.1"/>
    <property type="molecule type" value="Genomic_DNA"/>
</dbReference>
<evidence type="ECO:0000313" key="1">
    <source>
        <dbReference type="EMBL" id="CAD8087013.1"/>
    </source>
</evidence>
<reference evidence="1" key="1">
    <citation type="submission" date="2021-01" db="EMBL/GenBank/DDBJ databases">
        <authorList>
            <consortium name="Genoscope - CEA"/>
            <person name="William W."/>
        </authorList>
    </citation>
    <scope>NUCLEOTIDE SEQUENCE</scope>
</reference>
<accession>A0A8S1NBT8</accession>
<dbReference type="OrthoDB" id="285047at2759"/>
<sequence length="339" mass="39887">MLDNRSKAFQQIKLHYLIILLSKKLQDKDNLIKIQKIICYDITSTSIDPIAKYLCCWTNIISQAEIIAIQERTKQRHPNLICFLFFQDVGDKYAQSKEFKIYYEYLALDVKQLIEKRQQNKDYVPEDEICKMISGLSDSLLFLQNKGISNSALTLEVQDVSPFRAKAPNLFYNQFQPPENGKNQKFNRFKYDVFGLGMIILSLALLKDCEELYNQGILQVDKLEENLLRIGKLYPGRVENVLRLMVDLDNVKRPDWIEFQQILKQNKEKQIRLLEQQSNISQLKTIRLDYQNSSSLILISKQVIRNVKQVPMLIIIIKKIQKQRIIVRREMVQIKNQLI</sequence>
<organism evidence="1 2">
    <name type="scientific">Paramecium sonneborni</name>
    <dbReference type="NCBI Taxonomy" id="65129"/>
    <lineage>
        <taxon>Eukaryota</taxon>
        <taxon>Sar</taxon>
        <taxon>Alveolata</taxon>
        <taxon>Ciliophora</taxon>
        <taxon>Intramacronucleata</taxon>
        <taxon>Oligohymenophorea</taxon>
        <taxon>Peniculida</taxon>
        <taxon>Parameciidae</taxon>
        <taxon>Paramecium</taxon>
    </lineage>
</organism>
<proteinExistence type="predicted"/>
<comment type="caution">
    <text evidence="1">The sequence shown here is derived from an EMBL/GenBank/DDBJ whole genome shotgun (WGS) entry which is preliminary data.</text>
</comment>
<dbReference type="Proteomes" id="UP000692954">
    <property type="component" value="Unassembled WGS sequence"/>
</dbReference>
<gene>
    <name evidence="1" type="ORF">PSON_ATCC_30995.1.T0500303</name>
</gene>
<dbReference type="AlphaFoldDB" id="A0A8S1NBT8"/>
<evidence type="ECO:0008006" key="3">
    <source>
        <dbReference type="Google" id="ProtNLM"/>
    </source>
</evidence>
<name>A0A8S1NBT8_9CILI</name>
<dbReference type="PANTHER" id="PTHR24362:SF309">
    <property type="entry name" value="PROTEIN KINASE DOMAIN-CONTAINING PROTEIN"/>
    <property type="match status" value="1"/>
</dbReference>
<evidence type="ECO:0000313" key="2">
    <source>
        <dbReference type="Proteomes" id="UP000692954"/>
    </source>
</evidence>
<protein>
    <recommendedName>
        <fullName evidence="3">Protein kinase domain-containing protein</fullName>
    </recommendedName>
</protein>